<dbReference type="InterPro" id="IPR045155">
    <property type="entry name" value="Beta-lactam_cat"/>
</dbReference>
<dbReference type="Gene3D" id="3.40.710.10">
    <property type="entry name" value="DD-peptidase/beta-lactamase superfamily"/>
    <property type="match status" value="1"/>
</dbReference>
<accession>A0A3S0L4I8</accession>
<evidence type="ECO:0000313" key="3">
    <source>
        <dbReference type="EMBL" id="RTR26865.1"/>
    </source>
</evidence>
<feature type="domain" description="Beta-lactamase class A catalytic" evidence="2">
    <location>
        <begin position="231"/>
        <end position="351"/>
    </location>
</feature>
<dbReference type="GO" id="GO:0008800">
    <property type="term" value="F:beta-lactamase activity"/>
    <property type="evidence" value="ECO:0007669"/>
    <property type="project" value="InterPro"/>
</dbReference>
<dbReference type="Proteomes" id="UP000277766">
    <property type="component" value="Unassembled WGS sequence"/>
</dbReference>
<dbReference type="AlphaFoldDB" id="A0A3S0L4I8"/>
<reference evidence="3 4" key="1">
    <citation type="submission" date="2018-12" db="EMBL/GenBank/DDBJ databases">
        <title>Deinococcus radiophilus ATCC 27603 genome sequencing and assembly.</title>
        <authorList>
            <person name="Maclea K.S."/>
            <person name="Maynard C.R."/>
        </authorList>
    </citation>
    <scope>NUCLEOTIDE SEQUENCE [LARGE SCALE GENOMIC DNA]</scope>
    <source>
        <strain evidence="3 4">ATCC 27603</strain>
    </source>
</reference>
<dbReference type="GO" id="GO:0046677">
    <property type="term" value="P:response to antibiotic"/>
    <property type="evidence" value="ECO:0007669"/>
    <property type="project" value="InterPro"/>
</dbReference>
<dbReference type="GO" id="GO:0030655">
    <property type="term" value="P:beta-lactam antibiotic catabolic process"/>
    <property type="evidence" value="ECO:0007669"/>
    <property type="project" value="InterPro"/>
</dbReference>
<protein>
    <submittedName>
        <fullName evidence="3">Serine hydrolase</fullName>
    </submittedName>
</protein>
<dbReference type="PANTHER" id="PTHR35333:SF5">
    <property type="entry name" value="CONSERVED LIPOPROTEIN LPQF-RELATED"/>
    <property type="match status" value="1"/>
</dbReference>
<dbReference type="EMBL" id="RXPE01000013">
    <property type="protein sequence ID" value="RTR26865.1"/>
    <property type="molecule type" value="Genomic_DNA"/>
</dbReference>
<dbReference type="Pfam" id="PF13354">
    <property type="entry name" value="Beta-lactamase2"/>
    <property type="match status" value="1"/>
</dbReference>
<evidence type="ECO:0000313" key="4">
    <source>
        <dbReference type="Proteomes" id="UP000277766"/>
    </source>
</evidence>
<feature type="signal peptide" evidence="1">
    <location>
        <begin position="1"/>
        <end position="19"/>
    </location>
</feature>
<organism evidence="3 4">
    <name type="scientific">Deinococcus radiophilus</name>
    <dbReference type="NCBI Taxonomy" id="32062"/>
    <lineage>
        <taxon>Bacteria</taxon>
        <taxon>Thermotogati</taxon>
        <taxon>Deinococcota</taxon>
        <taxon>Deinococci</taxon>
        <taxon>Deinococcales</taxon>
        <taxon>Deinococcaceae</taxon>
        <taxon>Deinococcus</taxon>
    </lineage>
</organism>
<keyword evidence="3" id="KW-0378">Hydrolase</keyword>
<evidence type="ECO:0000256" key="1">
    <source>
        <dbReference type="SAM" id="SignalP"/>
    </source>
</evidence>
<evidence type="ECO:0000259" key="2">
    <source>
        <dbReference type="Pfam" id="PF13354"/>
    </source>
</evidence>
<name>A0A3S0L4I8_9DEIO</name>
<gene>
    <name evidence="3" type="ORF">EJ104_07670</name>
</gene>
<dbReference type="RefSeq" id="WP_126352166.1">
    <property type="nucleotide sequence ID" value="NZ_CP086382.1"/>
</dbReference>
<sequence>MRNYILSAAALMLSATAHAAPLTAAQATEQLLGAGQIQAEWFTPEFLQMAPLDLIQAQLGSLEDQLGAFQTVETLDGGGLVAVYERGRLRVQAEVDAQGRLALFGAVPEDPVQTETILAQQLEGGRAALDQILRGRLAAEYFAPSFLSEIPAEELAALMDNLEAEYGAYQGVKVTGRGWTAQFERGEVPVSGFQVDREGRVILLQFQPTVTFTDLDEARAAFAALPGEVSLLVRPLDGGNQGVSLNAGQYLAVGSTFKLAILGELQARIARGEMRWEDELTLTDAERSLPSGTLQEAPAGRRYTLRDLADRMIRDSDNTATDLLMAHVGAEAVSRRLGQVAAPNTRQAFTLKAPENLDLLRAYRTAGLDATARRAVLAEAQARPLPGVAAFVGGKPLARDVEWFITTQQACDLLAEVAALPSTQLNPGVAEKEQFRQVSYKGGSEIGVLNLTTQLTNRAGQRYCVSATWNDAQALNDAQFIGLYQGVLRLLE</sequence>
<proteinExistence type="predicted"/>
<keyword evidence="1" id="KW-0732">Signal</keyword>
<dbReference type="InterPro" id="IPR000871">
    <property type="entry name" value="Beta-lactam_class-A"/>
</dbReference>
<dbReference type="OrthoDB" id="9775096at2"/>
<dbReference type="SUPFAM" id="SSF56601">
    <property type="entry name" value="beta-lactamase/transpeptidase-like"/>
    <property type="match status" value="1"/>
</dbReference>
<comment type="caution">
    <text evidence="3">The sequence shown here is derived from an EMBL/GenBank/DDBJ whole genome shotgun (WGS) entry which is preliminary data.</text>
</comment>
<keyword evidence="4" id="KW-1185">Reference proteome</keyword>
<feature type="chain" id="PRO_5018766701" evidence="1">
    <location>
        <begin position="20"/>
        <end position="492"/>
    </location>
</feature>
<dbReference type="InterPro" id="IPR012338">
    <property type="entry name" value="Beta-lactam/transpept-like"/>
</dbReference>
<dbReference type="PANTHER" id="PTHR35333">
    <property type="entry name" value="BETA-LACTAMASE"/>
    <property type="match status" value="1"/>
</dbReference>